<sequence length="574" mass="62420">MRGKRFKVLSLLTLSLLMATMAACSKDTVETVATNVPSGAPSSAPSGQPATTEGPNGQYSPPITMSTVRSTNPSAVYPAGDSVDNNIWYREYASTLGIKLVNKWITSDTQYANKITVSMVANDLPDFFQVDAQQLQILASAGQIADLSSAYEKYASPLSKRVYEQSDGITKKAGTFNGKFLGLAMNGGVQSDMQMIYIRKDWLDKLKLSPPKTMDDVIQIALAFANNDPDGNGKKDTFGLSLDYNLWNGWSGLDGFFNGYHAYPYNPTKGAGTQLMFLKGSDGKPVLADTMPEVKTALGKLQELYKAGAINPEFSTIDGNKSATLATSGKVGMTFGATFVPSWPVNNMKKDDPKVDWQAYPLVSADSSPIMVQSMSAMPSQFIVVNKNSQHPEAVFKMLNLYMEKLYGSNPDEKYHAQVENGKTINIQNFSPIRGGYADTNLNDGAAVREALKSSDASKLSTAAKTYYDKIKLFQNGDMTQWWQNATWGPGGAYEILGSYIKDKKVVTSQYYGQPTPTMIAKGPALRDLEATTFTKIIMGSLPVDAFDTEFVAKWKSQGGNDILTEVATSGSFN</sequence>
<feature type="compositionally biased region" description="Polar residues" evidence="2">
    <location>
        <begin position="51"/>
        <end position="63"/>
    </location>
</feature>
<evidence type="ECO:0000313" key="4">
    <source>
        <dbReference type="EMBL" id="NOU68872.1"/>
    </source>
</evidence>
<evidence type="ECO:0000313" key="5">
    <source>
        <dbReference type="Proteomes" id="UP000653578"/>
    </source>
</evidence>
<evidence type="ECO:0000256" key="1">
    <source>
        <dbReference type="ARBA" id="ARBA00022729"/>
    </source>
</evidence>
<feature type="signal peptide" evidence="3">
    <location>
        <begin position="1"/>
        <end position="25"/>
    </location>
</feature>
<dbReference type="PANTHER" id="PTHR43649">
    <property type="entry name" value="ARABINOSE-BINDING PROTEIN-RELATED"/>
    <property type="match status" value="1"/>
</dbReference>
<accession>A0ABX1XK28</accession>
<dbReference type="PROSITE" id="PS51257">
    <property type="entry name" value="PROKAR_LIPOPROTEIN"/>
    <property type="match status" value="1"/>
</dbReference>
<dbReference type="RefSeq" id="WP_171636615.1">
    <property type="nucleotide sequence ID" value="NZ_WHNY01000082.1"/>
</dbReference>
<keyword evidence="1 3" id="KW-0732">Signal</keyword>
<keyword evidence="5" id="KW-1185">Reference proteome</keyword>
<dbReference type="EMBL" id="WHNY01000082">
    <property type="protein sequence ID" value="NOU68872.1"/>
    <property type="molecule type" value="Genomic_DNA"/>
</dbReference>
<dbReference type="SUPFAM" id="SSF53850">
    <property type="entry name" value="Periplasmic binding protein-like II"/>
    <property type="match status" value="1"/>
</dbReference>
<feature type="chain" id="PRO_5046089846" evidence="3">
    <location>
        <begin position="26"/>
        <end position="574"/>
    </location>
</feature>
<evidence type="ECO:0000256" key="3">
    <source>
        <dbReference type="SAM" id="SignalP"/>
    </source>
</evidence>
<dbReference type="InterPro" id="IPR050490">
    <property type="entry name" value="Bact_solute-bd_prot1"/>
</dbReference>
<gene>
    <name evidence="4" type="ORF">GC096_33170</name>
</gene>
<evidence type="ECO:0000256" key="2">
    <source>
        <dbReference type="SAM" id="MobiDB-lite"/>
    </source>
</evidence>
<dbReference type="Gene3D" id="3.40.190.10">
    <property type="entry name" value="Periplasmic binding protein-like II"/>
    <property type="match status" value="2"/>
</dbReference>
<protein>
    <submittedName>
        <fullName evidence="4">Extracellular solute-binding protein</fullName>
    </submittedName>
</protein>
<feature type="compositionally biased region" description="Low complexity" evidence="2">
    <location>
        <begin position="37"/>
        <end position="50"/>
    </location>
</feature>
<proteinExistence type="predicted"/>
<organism evidence="4 5">
    <name type="scientific">Paenibacillus plantarum</name>
    <dbReference type="NCBI Taxonomy" id="2654975"/>
    <lineage>
        <taxon>Bacteria</taxon>
        <taxon>Bacillati</taxon>
        <taxon>Bacillota</taxon>
        <taxon>Bacilli</taxon>
        <taxon>Bacillales</taxon>
        <taxon>Paenibacillaceae</taxon>
        <taxon>Paenibacillus</taxon>
    </lineage>
</organism>
<dbReference type="PANTHER" id="PTHR43649:SF33">
    <property type="entry name" value="POLYGALACTURONAN_RHAMNOGALACTURONAN-BINDING PROTEIN YTCQ"/>
    <property type="match status" value="1"/>
</dbReference>
<feature type="region of interest" description="Disordered" evidence="2">
    <location>
        <begin position="35"/>
        <end position="63"/>
    </location>
</feature>
<dbReference type="Proteomes" id="UP000653578">
    <property type="component" value="Unassembled WGS sequence"/>
</dbReference>
<name>A0ABX1XK28_9BACL</name>
<reference evidence="4 5" key="1">
    <citation type="submission" date="2019-10" db="EMBL/GenBank/DDBJ databases">
        <title>Description of Paenibacillus humi sp. nov.</title>
        <authorList>
            <person name="Carlier A."/>
            <person name="Qi S."/>
        </authorList>
    </citation>
    <scope>NUCLEOTIDE SEQUENCE [LARGE SCALE GENOMIC DNA]</scope>
    <source>
        <strain evidence="4 5">LMG 31461</strain>
    </source>
</reference>
<comment type="caution">
    <text evidence="4">The sequence shown here is derived from an EMBL/GenBank/DDBJ whole genome shotgun (WGS) entry which is preliminary data.</text>
</comment>